<dbReference type="EMBL" id="SNZB01000003">
    <property type="protein sequence ID" value="TDR20685.1"/>
    <property type="molecule type" value="Genomic_DNA"/>
</dbReference>
<proteinExistence type="predicted"/>
<organism evidence="1 2">
    <name type="scientific">Marinicella litoralis</name>
    <dbReference type="NCBI Taxonomy" id="644220"/>
    <lineage>
        <taxon>Bacteria</taxon>
        <taxon>Pseudomonadati</taxon>
        <taxon>Pseudomonadota</taxon>
        <taxon>Gammaproteobacteria</taxon>
        <taxon>Lysobacterales</taxon>
        <taxon>Marinicellaceae</taxon>
        <taxon>Marinicella</taxon>
    </lineage>
</organism>
<comment type="caution">
    <text evidence="1">The sequence shown here is derived from an EMBL/GenBank/DDBJ whole genome shotgun (WGS) entry which is preliminary data.</text>
</comment>
<evidence type="ECO:0000313" key="2">
    <source>
        <dbReference type="Proteomes" id="UP000295724"/>
    </source>
</evidence>
<reference evidence="1 2" key="1">
    <citation type="submission" date="2019-03" db="EMBL/GenBank/DDBJ databases">
        <title>Genomic Encyclopedia of Type Strains, Phase IV (KMG-IV): sequencing the most valuable type-strain genomes for metagenomic binning, comparative biology and taxonomic classification.</title>
        <authorList>
            <person name="Goeker M."/>
        </authorList>
    </citation>
    <scope>NUCLEOTIDE SEQUENCE [LARGE SCALE GENOMIC DNA]</scope>
    <source>
        <strain evidence="1 2">DSM 25488</strain>
    </source>
</reference>
<name>A0A4R6XM15_9GAMM</name>
<dbReference type="Proteomes" id="UP000295724">
    <property type="component" value="Unassembled WGS sequence"/>
</dbReference>
<evidence type="ECO:0000313" key="1">
    <source>
        <dbReference type="EMBL" id="TDR20685.1"/>
    </source>
</evidence>
<accession>A0A4R6XM15</accession>
<keyword evidence="2" id="KW-1185">Reference proteome</keyword>
<protein>
    <submittedName>
        <fullName evidence="1">Uncharacterized protein</fullName>
    </submittedName>
</protein>
<dbReference type="RefSeq" id="WP_099018515.1">
    <property type="nucleotide sequence ID" value="NZ_NIHB01000001.1"/>
</dbReference>
<dbReference type="AlphaFoldDB" id="A0A4R6XM15"/>
<gene>
    <name evidence="1" type="ORF">C8D91_1661</name>
</gene>
<sequence length="63" mass="7258">MFNAIEDKLNDHHEKIIEILNLFIKHGASVDIFDKSGAGLLRYFSGYDDIQAIFLKENPSLEY</sequence>